<keyword evidence="3" id="KW-0255">Endonuclease</keyword>
<dbReference type="InterPro" id="IPR027417">
    <property type="entry name" value="P-loop_NTPase"/>
</dbReference>
<feature type="domain" description="Restriction endonuclease type IV Mrr" evidence="1">
    <location>
        <begin position="20"/>
        <end position="110"/>
    </location>
</feature>
<organism evidence="3 4">
    <name type="scientific">Acinetobacter baumannii</name>
    <dbReference type="NCBI Taxonomy" id="470"/>
    <lineage>
        <taxon>Bacteria</taxon>
        <taxon>Pseudomonadati</taxon>
        <taxon>Pseudomonadota</taxon>
        <taxon>Gammaproteobacteria</taxon>
        <taxon>Moraxellales</taxon>
        <taxon>Moraxellaceae</taxon>
        <taxon>Acinetobacter</taxon>
        <taxon>Acinetobacter calcoaceticus/baumannii complex</taxon>
    </lineage>
</organism>
<dbReference type="Gene3D" id="3.40.50.300">
    <property type="entry name" value="P-loop containing nucleotide triphosphate hydrolases"/>
    <property type="match status" value="1"/>
</dbReference>
<dbReference type="GO" id="GO:0004519">
    <property type="term" value="F:endonuclease activity"/>
    <property type="evidence" value="ECO:0007669"/>
    <property type="project" value="UniProtKB-KW"/>
</dbReference>
<evidence type="ECO:0000313" key="3">
    <source>
        <dbReference type="EMBL" id="APP29963.1"/>
    </source>
</evidence>
<dbReference type="InterPro" id="IPR049052">
    <property type="entry name" value="nSTAND1"/>
</dbReference>
<dbReference type="Gene3D" id="3.40.1350.10">
    <property type="match status" value="1"/>
</dbReference>
<evidence type="ECO:0000313" key="4">
    <source>
        <dbReference type="Proteomes" id="UP000072389"/>
    </source>
</evidence>
<name>A0A1E3MBY9_ACIBA</name>
<dbReference type="EMBL" id="CP018664">
    <property type="protein sequence ID" value="APP29963.1"/>
    <property type="molecule type" value="Genomic_DNA"/>
</dbReference>
<dbReference type="Pfam" id="PF20703">
    <property type="entry name" value="nSTAND1"/>
    <property type="match status" value="1"/>
</dbReference>
<accession>A0A1E3MBY9</accession>
<reference evidence="3 4" key="1">
    <citation type="journal article" date="2014" name="Antimicrob. Agents Chemother.">
        <title>Triclosan can select for an AdeIJK-overexpressing mutant of Acinetobacter baumannii ATCC 17978 that displays reduced susceptibility to multiple antibiotics.</title>
        <authorList>
            <person name="Fernando D.M."/>
            <person name="Xu W."/>
            <person name="Loewen P.C."/>
            <person name="Zhanel G.G."/>
            <person name="Kumar A."/>
        </authorList>
    </citation>
    <scope>NUCLEOTIDE SEQUENCE [LARGE SCALE GENOMIC DNA]</scope>
    <source>
        <strain evidence="4">ATCC 17978</strain>
    </source>
</reference>
<proteinExistence type="predicted"/>
<dbReference type="InterPro" id="IPR011335">
    <property type="entry name" value="Restrct_endonuc-II-like"/>
</dbReference>
<dbReference type="RefSeq" id="WP_001019256.1">
    <property type="nucleotide sequence ID" value="NZ_BBTD01000002.1"/>
</dbReference>
<protein>
    <submittedName>
        <fullName evidence="3">Restriction endonuclease</fullName>
    </submittedName>
</protein>
<dbReference type="SUPFAM" id="SSF52980">
    <property type="entry name" value="Restriction endonuclease-like"/>
    <property type="match status" value="1"/>
</dbReference>
<dbReference type="Proteomes" id="UP000072389">
    <property type="component" value="Chromosome"/>
</dbReference>
<dbReference type="SUPFAM" id="SSF52540">
    <property type="entry name" value="P-loop containing nucleoside triphosphate hydrolases"/>
    <property type="match status" value="2"/>
</dbReference>
<dbReference type="InterPro" id="IPR011856">
    <property type="entry name" value="tRNA_endonuc-like_dom_sf"/>
</dbReference>
<dbReference type="GO" id="GO:0009307">
    <property type="term" value="P:DNA restriction-modification system"/>
    <property type="evidence" value="ECO:0007669"/>
    <property type="project" value="InterPro"/>
</dbReference>
<evidence type="ECO:0000259" key="2">
    <source>
        <dbReference type="Pfam" id="PF20703"/>
    </source>
</evidence>
<dbReference type="GO" id="GO:0003677">
    <property type="term" value="F:DNA binding"/>
    <property type="evidence" value="ECO:0007669"/>
    <property type="project" value="InterPro"/>
</dbReference>
<gene>
    <name evidence="3" type="ORF">AUO97_03670</name>
</gene>
<sequence>MNIEICTPNSATTKDKGDLLEKLCKKMLEAQNYLVTEEVRKTGSELDLLCEHKVSGKKIYVECKAYRDKKIDAPIIRQLFGTVVFENYSEGWLIGTSEFSKDAKGFCEELPSRPLGDRIVVYSSTDIVESLQASKIISSIPREHLEQHLDINSIGEWFLLITTFGNFWVSTILSAGIPTNAVCYYAKTGVLVEDQELLDNIASTDSSLSKLDFSKIINTKKEMKPLFDSQIEVVEVQRGEDWNDYRPARPQDFVGRTKDIQEIFDFFKKIRTNEINTRIFAITGNSGLGKSSLIITLSEKAKNRHQKQKLFLYAIDVRAAKSPEYIYSALLKTLQEAQIKGFGDPTIKLQITNVNHPLESESIAKYLNSLERSKQLVVLVFDQFEELFSKPELFELFNNATNILLDAASLKTNLCIGFAWKTDSTTHSEHPAYFFWHRLSDYRIVRKLNPFSVRESNAVINKFEEAIGEKVHSDLRHNLIVSSQGYPWLLKKLCIHLHEKILSGQKQEELLENKLDISSLFASDLEELNPNEVRALKFIAQRAPVDLVDTIDTCGEDVVTNLLHKRLIIKSGIRLNIYWDIFREYILTESIPIISLRYLPSNDFLAIWNVAQHLTGTPISIPELEIKTNLSDGTIQNIGTDLLTFGIAVRENSQYSLSEEILATGNSMESILSLMREKFKKHIITLSLKDLPNGTNITLAFFIDLMKSIYSNNDYADKTWRYYAIRMCKWLEITGFLSRSIETYTWFYKDIGSVKTSVSNVRRQQSSFFIPRNSPQLTINIYNELKGKKISEYKNGSSNAKAVEIFKRYNLVDDDNKIRDVEDIESYLYDAISNELSIQETILIKKLYSGTKKLTASFVGQLLRDKHDIKWAEGTVEYAGKKLNSWASWYENFDL</sequence>
<evidence type="ECO:0000259" key="1">
    <source>
        <dbReference type="Pfam" id="PF04471"/>
    </source>
</evidence>
<feature type="domain" description="Novel STAND NTPase 1" evidence="2">
    <location>
        <begin position="245"/>
        <end position="482"/>
    </location>
</feature>
<dbReference type="InterPro" id="IPR007560">
    <property type="entry name" value="Restrct_endonuc_IV_Mrr"/>
</dbReference>
<dbReference type="AlphaFoldDB" id="A0A1E3MBY9"/>
<dbReference type="Pfam" id="PF04471">
    <property type="entry name" value="Mrr_cat"/>
    <property type="match status" value="1"/>
</dbReference>
<keyword evidence="3" id="KW-0378">Hydrolase</keyword>
<keyword evidence="3" id="KW-0540">Nuclease</keyword>